<feature type="transmembrane region" description="Helical" evidence="1">
    <location>
        <begin position="15"/>
        <end position="36"/>
    </location>
</feature>
<evidence type="ECO:0000313" key="3">
    <source>
        <dbReference type="Proteomes" id="UP000003573"/>
    </source>
</evidence>
<dbReference type="Proteomes" id="UP000003573">
    <property type="component" value="Unassembled WGS sequence"/>
</dbReference>
<reference evidence="2 3" key="1">
    <citation type="journal article" date="2014" name="Int. J. Syst. Evol. Microbiol.">
        <title>Phylogenomics and the dynamic genome evolution of the genus Streptococcus.</title>
        <authorList>
            <consortium name="The Broad Institute Genome Sequencing Platform"/>
            <person name="Richards V.P."/>
            <person name="Palmer S.R."/>
            <person name="Pavinski Bitar P.D."/>
            <person name="Qin X."/>
            <person name="Weinstock G.M."/>
            <person name="Highlander S.K."/>
            <person name="Town C.D."/>
            <person name="Burne R.A."/>
            <person name="Stanhope M.J."/>
        </authorList>
    </citation>
    <scope>NUCLEOTIDE SEQUENCE [LARGE SCALE GENOMIC DNA]</scope>
    <source>
        <strain evidence="2 3">NCTC 11558</strain>
    </source>
</reference>
<proteinExistence type="predicted"/>
<organism evidence="2 3">
    <name type="scientific">Streptococcus macacae NCTC 11558</name>
    <dbReference type="NCBI Taxonomy" id="764298"/>
    <lineage>
        <taxon>Bacteria</taxon>
        <taxon>Bacillati</taxon>
        <taxon>Bacillota</taxon>
        <taxon>Bacilli</taxon>
        <taxon>Lactobacillales</taxon>
        <taxon>Streptococcaceae</taxon>
        <taxon>Streptococcus</taxon>
    </lineage>
</organism>
<keyword evidence="1" id="KW-0812">Transmembrane</keyword>
<evidence type="ECO:0000256" key="1">
    <source>
        <dbReference type="SAM" id="Phobius"/>
    </source>
</evidence>
<dbReference type="AlphaFoldDB" id="G5JYW5"/>
<comment type="caution">
    <text evidence="2">The sequence shown here is derived from an EMBL/GenBank/DDBJ whole genome shotgun (WGS) entry which is preliminary data.</text>
</comment>
<keyword evidence="1" id="KW-0472">Membrane</keyword>
<gene>
    <name evidence="2" type="ORF">STRMA_0381</name>
</gene>
<keyword evidence="3" id="KW-1185">Reference proteome</keyword>
<sequence length="53" mass="6030">MGSFPLPSVFSKNTAVKIIIFGIFIAESILVITFCWKDFVKIFKGIVDFMKNK</sequence>
<keyword evidence="1" id="KW-1133">Transmembrane helix</keyword>
<evidence type="ECO:0000313" key="2">
    <source>
        <dbReference type="EMBL" id="EHJ51597.1"/>
    </source>
</evidence>
<name>G5JYW5_9STRE</name>
<protein>
    <submittedName>
        <fullName evidence="2">Uncharacterized protein</fullName>
    </submittedName>
</protein>
<dbReference type="EMBL" id="AEUW02000001">
    <property type="protein sequence ID" value="EHJ51597.1"/>
    <property type="molecule type" value="Genomic_DNA"/>
</dbReference>
<accession>G5JYW5</accession>